<sequence length="386" mass="42376">MRHVASFGLGFGLALLFAWPAQAQGIGSYAFVCPAPEAPEIYDEKACGEYPDHQWMMQGIRQRVEDATTFMTDLGADFPSFAPRDTRDGPAQEFWLSPGQTGDELVIYESGALGFGPGSDLVQLDANETLLAYITPALWQYATDTKTMVPPNDCGAWLYRVVINGMSHYNLERVKGVGLIERLSREGDGAPLLPKWDTSLHIPEGRGQSDRIIDNRISVACGDDPVNGQSSFRDDLLFGRWAVFYDQLYRVIAGENADEAQRMELAMFLLQSVPGFYDDIAGAAAPRRGVVVAFHQVLQGFHEEGLTHFYPSVIARFVDPARPELAQLPVFDDPEFIDVGIGETHVFLDQRVAPLATNAYALTLAPPQRTGTLAPPCGRCRSSTGV</sequence>
<evidence type="ECO:0000256" key="1">
    <source>
        <dbReference type="SAM" id="SignalP"/>
    </source>
</evidence>
<name>A0A5J5GPN2_9RHOB</name>
<dbReference type="RefSeq" id="WP_150443500.1">
    <property type="nucleotide sequence ID" value="NZ_VYQE01000001.1"/>
</dbReference>
<organism evidence="2 3">
    <name type="scientific">Histidinibacterium aquaticum</name>
    <dbReference type="NCBI Taxonomy" id="2613962"/>
    <lineage>
        <taxon>Bacteria</taxon>
        <taxon>Pseudomonadati</taxon>
        <taxon>Pseudomonadota</taxon>
        <taxon>Alphaproteobacteria</taxon>
        <taxon>Rhodobacterales</taxon>
        <taxon>Paracoccaceae</taxon>
        <taxon>Histidinibacterium</taxon>
    </lineage>
</organism>
<evidence type="ECO:0008006" key="4">
    <source>
        <dbReference type="Google" id="ProtNLM"/>
    </source>
</evidence>
<proteinExistence type="predicted"/>
<dbReference type="AlphaFoldDB" id="A0A5J5GPN2"/>
<comment type="caution">
    <text evidence="2">The sequence shown here is derived from an EMBL/GenBank/DDBJ whole genome shotgun (WGS) entry which is preliminary data.</text>
</comment>
<reference evidence="2 3" key="1">
    <citation type="submission" date="2019-09" db="EMBL/GenBank/DDBJ databases">
        <authorList>
            <person name="Park J.-S."/>
            <person name="Choi H.-J."/>
        </authorList>
    </citation>
    <scope>NUCLEOTIDE SEQUENCE [LARGE SCALE GENOMIC DNA]</scope>
    <source>
        <strain evidence="2 3">176SS1-4</strain>
    </source>
</reference>
<evidence type="ECO:0000313" key="2">
    <source>
        <dbReference type="EMBL" id="KAA9010015.1"/>
    </source>
</evidence>
<feature type="chain" id="PRO_5023920682" description="DUF4056 domain-containing protein" evidence="1">
    <location>
        <begin position="24"/>
        <end position="386"/>
    </location>
</feature>
<protein>
    <recommendedName>
        <fullName evidence="4">DUF4056 domain-containing protein</fullName>
    </recommendedName>
</protein>
<dbReference type="Proteomes" id="UP000326554">
    <property type="component" value="Unassembled WGS sequence"/>
</dbReference>
<feature type="signal peptide" evidence="1">
    <location>
        <begin position="1"/>
        <end position="23"/>
    </location>
</feature>
<accession>A0A5J5GPN2</accession>
<gene>
    <name evidence="2" type="ORF">F3S47_01800</name>
</gene>
<keyword evidence="3" id="KW-1185">Reference proteome</keyword>
<dbReference type="EMBL" id="VYQE01000001">
    <property type="protein sequence ID" value="KAA9010015.1"/>
    <property type="molecule type" value="Genomic_DNA"/>
</dbReference>
<keyword evidence="1" id="KW-0732">Signal</keyword>
<evidence type="ECO:0000313" key="3">
    <source>
        <dbReference type="Proteomes" id="UP000326554"/>
    </source>
</evidence>